<reference evidence="1 2" key="1">
    <citation type="submission" date="2018-06" db="EMBL/GenBank/DDBJ databases">
        <title>Lujinxingia sediminis gen. nov. sp. nov., a new facultative anaerobic member of the class Deltaproteobacteria, and proposal of Lujinxingaceae fam. nov.</title>
        <authorList>
            <person name="Guo L.-Y."/>
            <person name="Li C.-M."/>
            <person name="Wang S."/>
            <person name="Du Z.-J."/>
        </authorList>
    </citation>
    <scope>NUCLEOTIDE SEQUENCE [LARGE SCALE GENOMIC DNA]</scope>
    <source>
        <strain evidence="1 2">FA350</strain>
    </source>
</reference>
<dbReference type="AlphaFoldDB" id="A0A2Z4FKI6"/>
<dbReference type="RefSeq" id="WP_111334133.1">
    <property type="nucleotide sequence ID" value="NZ_CP030032.1"/>
</dbReference>
<name>A0A2Z4FKI6_9DELT</name>
<keyword evidence="2" id="KW-1185">Reference proteome</keyword>
<organism evidence="1 2">
    <name type="scientific">Bradymonas sediminis</name>
    <dbReference type="NCBI Taxonomy" id="1548548"/>
    <lineage>
        <taxon>Bacteria</taxon>
        <taxon>Deltaproteobacteria</taxon>
        <taxon>Bradymonadales</taxon>
        <taxon>Bradymonadaceae</taxon>
        <taxon>Bradymonas</taxon>
    </lineage>
</organism>
<dbReference type="EMBL" id="CP030032">
    <property type="protein sequence ID" value="AWV89473.1"/>
    <property type="molecule type" value="Genomic_DNA"/>
</dbReference>
<proteinExistence type="predicted"/>
<evidence type="ECO:0000313" key="2">
    <source>
        <dbReference type="Proteomes" id="UP000249799"/>
    </source>
</evidence>
<dbReference type="KEGG" id="bsed:DN745_09020"/>
<gene>
    <name evidence="1" type="ORF">DN745_09020</name>
</gene>
<sequence>MLNHQVDCGQDYSQNLESLSVTAAERRAALKTQQYIDARLSEVARQTLAALGHDTAPLSERSLRQALVYVSGKYTGGESQRFAHYCRALQLMSRQEFRAALTAFESVLVGQVEAGFEPLRQLALKLHSVCLEELEFDDQSMEQFTELLFRKFEETRANGRPDDVASQLGLGRVRAAMAF</sequence>
<accession>A0A2Z4FKI6</accession>
<protein>
    <submittedName>
        <fullName evidence="1">Uncharacterized protein</fullName>
    </submittedName>
</protein>
<dbReference type="Proteomes" id="UP000249799">
    <property type="component" value="Chromosome"/>
</dbReference>
<dbReference type="OrthoDB" id="9984744at2"/>
<evidence type="ECO:0000313" key="1">
    <source>
        <dbReference type="EMBL" id="AWV89473.1"/>
    </source>
</evidence>